<name>A0A412EUH8_9FIRM</name>
<dbReference type="AlphaFoldDB" id="A0A412EUH8"/>
<dbReference type="RefSeq" id="WP_118031278.1">
    <property type="nucleotide sequence ID" value="NZ_QRUH01000002.1"/>
</dbReference>
<dbReference type="EMBL" id="QRUH01000002">
    <property type="protein sequence ID" value="RGR50795.1"/>
    <property type="molecule type" value="Genomic_DNA"/>
</dbReference>
<dbReference type="Proteomes" id="UP000285839">
    <property type="component" value="Unassembled WGS sequence"/>
</dbReference>
<gene>
    <name evidence="1" type="ORF">DWY46_05275</name>
</gene>
<comment type="caution">
    <text evidence="1">The sequence shown here is derived from an EMBL/GenBank/DDBJ whole genome shotgun (WGS) entry which is preliminary data.</text>
</comment>
<proteinExistence type="predicted"/>
<organism evidence="1 2">
    <name type="scientific">Blautia obeum</name>
    <dbReference type="NCBI Taxonomy" id="40520"/>
    <lineage>
        <taxon>Bacteria</taxon>
        <taxon>Bacillati</taxon>
        <taxon>Bacillota</taxon>
        <taxon>Clostridia</taxon>
        <taxon>Lachnospirales</taxon>
        <taxon>Lachnospiraceae</taxon>
        <taxon>Blautia</taxon>
    </lineage>
</organism>
<sequence>MNKKEIAEIKKQFTPVNCTITRICGCYVDAEKNKKTKIKEAFLSLPEEEMFKYFDIFKKTMSGRLGKNLMNLDFPLSQEKEGGTQEFLMRIRASKLKNDELLDELYDKVIENYDYHENYYIVLIHAVYDIPGKASDGTEMHDASEEIYEHILCSICPVNLSKAGLIYDVAENNIKDRIRDWVVSRPETGFLFPVFNDRSTDIHGTLYFNKNIKNIHPDFIENVLGAPIPRIPGNEINVFSDFIMDNFEGNTTFNFAESLVESLQEVREQKKDSPEMVTVSCDEMEQIFEYCGVPDEKLSDFKENWEMYFSNEPVALDNIHNSKTAKIVTPDAAICIQPDKIALIELKEINGVPSLVIPVNGELKINGMEVELK</sequence>
<reference evidence="1 2" key="1">
    <citation type="submission" date="2018-08" db="EMBL/GenBank/DDBJ databases">
        <title>A genome reference for cultivated species of the human gut microbiota.</title>
        <authorList>
            <person name="Zou Y."/>
            <person name="Xue W."/>
            <person name="Luo G."/>
        </authorList>
    </citation>
    <scope>NUCLEOTIDE SEQUENCE [LARGE SCALE GENOMIC DNA]</scope>
    <source>
        <strain evidence="1 2">AF25-21</strain>
    </source>
</reference>
<accession>A0A412EUH8</accession>
<dbReference type="Pfam" id="PF14199">
    <property type="entry name" value="DUF4317"/>
    <property type="match status" value="1"/>
</dbReference>
<dbReference type="InterPro" id="IPR025466">
    <property type="entry name" value="DUF4317"/>
</dbReference>
<evidence type="ECO:0000313" key="1">
    <source>
        <dbReference type="EMBL" id="RGR50795.1"/>
    </source>
</evidence>
<protein>
    <submittedName>
        <fullName evidence="1">DUF4317 domain-containing protein</fullName>
    </submittedName>
</protein>
<evidence type="ECO:0000313" key="2">
    <source>
        <dbReference type="Proteomes" id="UP000285839"/>
    </source>
</evidence>